<feature type="compositionally biased region" description="Basic residues" evidence="1">
    <location>
        <begin position="1"/>
        <end position="18"/>
    </location>
</feature>
<evidence type="ECO:0000256" key="1">
    <source>
        <dbReference type="SAM" id="MobiDB-lite"/>
    </source>
</evidence>
<name>A0A7S1V0L1_9STRA</name>
<protein>
    <submittedName>
        <fullName evidence="2">Uncharacterized protein</fullName>
    </submittedName>
</protein>
<reference evidence="2" key="1">
    <citation type="submission" date="2021-01" db="EMBL/GenBank/DDBJ databases">
        <authorList>
            <person name="Corre E."/>
            <person name="Pelletier E."/>
            <person name="Niang G."/>
            <person name="Scheremetjew M."/>
            <person name="Finn R."/>
            <person name="Kale V."/>
            <person name="Holt S."/>
            <person name="Cochrane G."/>
            <person name="Meng A."/>
            <person name="Brown T."/>
            <person name="Cohen L."/>
        </authorList>
    </citation>
    <scope>NUCLEOTIDE SEQUENCE</scope>
    <source>
        <strain evidence="2">CCMP 410</strain>
    </source>
</reference>
<feature type="region of interest" description="Disordered" evidence="1">
    <location>
        <begin position="1"/>
        <end position="98"/>
    </location>
</feature>
<proteinExistence type="predicted"/>
<feature type="region of interest" description="Disordered" evidence="1">
    <location>
        <begin position="184"/>
        <end position="222"/>
    </location>
</feature>
<evidence type="ECO:0000313" key="2">
    <source>
        <dbReference type="EMBL" id="CAD9283954.1"/>
    </source>
</evidence>
<dbReference type="EMBL" id="HBGK01024735">
    <property type="protein sequence ID" value="CAD9283954.1"/>
    <property type="molecule type" value="Transcribed_RNA"/>
</dbReference>
<accession>A0A7S1V0L1</accession>
<feature type="compositionally biased region" description="Basic residues" evidence="1">
    <location>
        <begin position="63"/>
        <end position="78"/>
    </location>
</feature>
<organism evidence="2">
    <name type="scientific">Grammatophora oceanica</name>
    <dbReference type="NCBI Taxonomy" id="210454"/>
    <lineage>
        <taxon>Eukaryota</taxon>
        <taxon>Sar</taxon>
        <taxon>Stramenopiles</taxon>
        <taxon>Ochrophyta</taxon>
        <taxon>Bacillariophyta</taxon>
        <taxon>Fragilariophyceae</taxon>
        <taxon>Fragilariophycidae</taxon>
        <taxon>Rhabdonematales</taxon>
        <taxon>Grammatophoraceae</taxon>
        <taxon>Grammatophora</taxon>
    </lineage>
</organism>
<dbReference type="AlphaFoldDB" id="A0A7S1V0L1"/>
<sequence>MGKRRSKVAKQKQAKQAKRSFGGVSMTKSSGGRSKAGKTKTTAAMLLDQQPPNKKQASMPFKGKPHLKRKLLHVRKPFGKSPNGRNKNDDFDREMHSLQERVAQHEYFQKALQQRNSKAHKLTEATIVVDDKKKSTQRLVNEAIEKISNFGGFGTAFSTKTPHPSPRSPHILQVMAAEQRAAWNREATERDGVEVEQESTNPWSVLQDDSDDEDSNHQALTKPAFAAPAFGSISLAAPTFSVDDPTIDPDL</sequence>
<feature type="compositionally biased region" description="Basic and acidic residues" evidence="1">
    <location>
        <begin position="86"/>
        <end position="98"/>
    </location>
</feature>
<gene>
    <name evidence="2" type="ORF">GOCE00092_LOCUS12866</name>
</gene>